<dbReference type="RefSeq" id="WP_173583072.1">
    <property type="nucleotide sequence ID" value="NZ_WOTB01000009.1"/>
</dbReference>
<gene>
    <name evidence="1" type="ORF">GOB93_08475</name>
</gene>
<name>A0ABX0JRL9_9PROT</name>
<keyword evidence="2" id="KW-1185">Reference proteome</keyword>
<organism evidence="1 2">
    <name type="scientific">Acetobacter musti</name>
    <dbReference type="NCBI Taxonomy" id="864732"/>
    <lineage>
        <taxon>Bacteria</taxon>
        <taxon>Pseudomonadati</taxon>
        <taxon>Pseudomonadota</taxon>
        <taxon>Alphaproteobacteria</taxon>
        <taxon>Acetobacterales</taxon>
        <taxon>Acetobacteraceae</taxon>
        <taxon>Acetobacter</taxon>
    </lineage>
</organism>
<accession>A0ABX0JRL9</accession>
<evidence type="ECO:0000313" key="1">
    <source>
        <dbReference type="EMBL" id="NHN84678.1"/>
    </source>
</evidence>
<protein>
    <submittedName>
        <fullName evidence="1">Uncharacterized protein</fullName>
    </submittedName>
</protein>
<evidence type="ECO:0000313" key="2">
    <source>
        <dbReference type="Proteomes" id="UP000635278"/>
    </source>
</evidence>
<proteinExistence type="predicted"/>
<dbReference type="Proteomes" id="UP000635278">
    <property type="component" value="Unassembled WGS sequence"/>
</dbReference>
<reference evidence="1 2" key="1">
    <citation type="journal article" date="2020" name="Int. J. Syst. Evol. Microbiol.">
        <title>Novel acetic acid bacteria from cider fermentations: Acetobacter conturbans sp. nov. and Acetobacter fallax sp. nov.</title>
        <authorList>
            <person name="Sombolestani A.S."/>
            <person name="Cleenwerck I."/>
            <person name="Cnockaert M."/>
            <person name="Borremans W."/>
            <person name="Wieme A.D."/>
            <person name="De Vuyst L."/>
            <person name="Vandamme P."/>
        </authorList>
    </citation>
    <scope>NUCLEOTIDE SEQUENCE [LARGE SCALE GENOMIC DNA]</scope>
    <source>
        <strain evidence="1 2">LMG 30640</strain>
    </source>
</reference>
<sequence length="48" mass="5264">MFRTPDLAARFPDPDDAGMASFPVVIPCLMFRDVVFSSIVLTGFRDAA</sequence>
<dbReference type="EMBL" id="WOTB01000009">
    <property type="protein sequence ID" value="NHN84678.1"/>
    <property type="molecule type" value="Genomic_DNA"/>
</dbReference>
<comment type="caution">
    <text evidence="1">The sequence shown here is derived from an EMBL/GenBank/DDBJ whole genome shotgun (WGS) entry which is preliminary data.</text>
</comment>